<gene>
    <name evidence="1" type="ORF">HCG48_08980</name>
</gene>
<dbReference type="KEGG" id="oxy:HCG48_08980"/>
<keyword evidence="2" id="KW-1185">Reference proteome</keyword>
<proteinExistence type="predicted"/>
<evidence type="ECO:0000313" key="2">
    <source>
        <dbReference type="Proteomes" id="UP000500857"/>
    </source>
</evidence>
<dbReference type="RefSeq" id="WP_168568851.1">
    <property type="nucleotide sequence ID" value="NZ_CP051167.1"/>
</dbReference>
<dbReference type="EMBL" id="CP051167">
    <property type="protein sequence ID" value="QIZ70696.1"/>
    <property type="molecule type" value="Genomic_DNA"/>
</dbReference>
<sequence>MLSGLQRKARANFVNDKKIPLGFQPNSREDWMEDFSDRFTIAGSPTDINHQEFYDYLKHRTDRDSK</sequence>
<protein>
    <submittedName>
        <fullName evidence="1">Uncharacterized protein</fullName>
    </submittedName>
</protein>
<evidence type="ECO:0000313" key="1">
    <source>
        <dbReference type="EMBL" id="QIZ70696.1"/>
    </source>
</evidence>
<organism evidence="1 2">
    <name type="scientific">Oxynema aestuarii AP17</name>
    <dbReference type="NCBI Taxonomy" id="2064643"/>
    <lineage>
        <taxon>Bacteria</taxon>
        <taxon>Bacillati</taxon>
        <taxon>Cyanobacteriota</taxon>
        <taxon>Cyanophyceae</taxon>
        <taxon>Oscillatoriophycideae</taxon>
        <taxon>Oscillatoriales</taxon>
        <taxon>Oscillatoriaceae</taxon>
        <taxon>Oxynema</taxon>
        <taxon>Oxynema aestuarii</taxon>
    </lineage>
</organism>
<name>A0A6H1TWW6_9CYAN</name>
<reference evidence="1 2" key="1">
    <citation type="submission" date="2020-04" db="EMBL/GenBank/DDBJ databases">
        <authorList>
            <person name="Basu S."/>
            <person name="Maruthanayagam V."/>
            <person name="Chakraborty S."/>
            <person name="Pramanik A."/>
            <person name="Mukherjee J."/>
            <person name="Brink B."/>
        </authorList>
    </citation>
    <scope>NUCLEOTIDE SEQUENCE [LARGE SCALE GENOMIC DNA]</scope>
    <source>
        <strain evidence="1 2">AP17</strain>
    </source>
</reference>
<dbReference type="AlphaFoldDB" id="A0A6H1TWW6"/>
<accession>A0A6H1TWW6</accession>
<dbReference type="Proteomes" id="UP000500857">
    <property type="component" value="Chromosome"/>
</dbReference>